<protein>
    <submittedName>
        <fullName evidence="1">Uncharacterized protein</fullName>
    </submittedName>
</protein>
<proteinExistence type="predicted"/>
<evidence type="ECO:0000313" key="1">
    <source>
        <dbReference type="EMBL" id="JAH01911.1"/>
    </source>
</evidence>
<reference evidence="1" key="1">
    <citation type="submission" date="2014-11" db="EMBL/GenBank/DDBJ databases">
        <authorList>
            <person name="Amaro Gonzalez C."/>
        </authorList>
    </citation>
    <scope>NUCLEOTIDE SEQUENCE</scope>
</reference>
<name>A0A0E9PB71_ANGAN</name>
<reference evidence="1" key="2">
    <citation type="journal article" date="2015" name="Fish Shellfish Immunol.">
        <title>Early steps in the European eel (Anguilla anguilla)-Vibrio vulnificus interaction in the gills: Role of the RtxA13 toxin.</title>
        <authorList>
            <person name="Callol A."/>
            <person name="Pajuelo D."/>
            <person name="Ebbesson L."/>
            <person name="Teles M."/>
            <person name="MacKenzie S."/>
            <person name="Amaro C."/>
        </authorList>
    </citation>
    <scope>NUCLEOTIDE SEQUENCE</scope>
</reference>
<accession>A0A0E9PB71</accession>
<sequence length="36" mass="4356">MQNILSIYIFEVVQVSWIIENIFNNIVYFYCMPLVV</sequence>
<dbReference type="AlphaFoldDB" id="A0A0E9PB71"/>
<dbReference type="EMBL" id="GBXM01106666">
    <property type="protein sequence ID" value="JAH01911.1"/>
    <property type="molecule type" value="Transcribed_RNA"/>
</dbReference>
<organism evidence="1">
    <name type="scientific">Anguilla anguilla</name>
    <name type="common">European freshwater eel</name>
    <name type="synonym">Muraena anguilla</name>
    <dbReference type="NCBI Taxonomy" id="7936"/>
    <lineage>
        <taxon>Eukaryota</taxon>
        <taxon>Metazoa</taxon>
        <taxon>Chordata</taxon>
        <taxon>Craniata</taxon>
        <taxon>Vertebrata</taxon>
        <taxon>Euteleostomi</taxon>
        <taxon>Actinopterygii</taxon>
        <taxon>Neopterygii</taxon>
        <taxon>Teleostei</taxon>
        <taxon>Anguilliformes</taxon>
        <taxon>Anguillidae</taxon>
        <taxon>Anguilla</taxon>
    </lineage>
</organism>